<comment type="function">
    <text evidence="15">Poorly processive, error-prone DNA polymerase involved in untargeted mutagenesis. Copies undamaged DNA at stalled replication forks, which arise in vivo from mismatched or misaligned primer ends. These misaligned primers can be extended by PolIV. Exhibits no 3'-5' exonuclease (proofreading) activity. May be involved in translesional synthesis, in conjunction with the beta clamp from PolIII.</text>
</comment>
<keyword evidence="12 15" id="KW-0238">DNA-binding</keyword>
<dbReference type="InterPro" id="IPR043128">
    <property type="entry name" value="Rev_trsase/Diguanyl_cyclase"/>
</dbReference>
<evidence type="ECO:0000313" key="17">
    <source>
        <dbReference type="EMBL" id="RHF72322.1"/>
    </source>
</evidence>
<dbReference type="AlphaFoldDB" id="A0A414PVC8"/>
<dbReference type="EC" id="2.7.7.7" evidence="15"/>
<comment type="caution">
    <text evidence="17">The sequence shown here is derived from an EMBL/GenBank/DDBJ whole genome shotgun (WGS) entry which is preliminary data.</text>
</comment>
<reference evidence="17 18" key="1">
    <citation type="submission" date="2018-08" db="EMBL/GenBank/DDBJ databases">
        <title>A genome reference for cultivated species of the human gut microbiota.</title>
        <authorList>
            <person name="Zou Y."/>
            <person name="Xue W."/>
            <person name="Luo G."/>
        </authorList>
    </citation>
    <scope>NUCLEOTIDE SEQUENCE [LARGE SCALE GENOMIC DNA]</scope>
    <source>
        <strain evidence="17 18">AM25-1</strain>
    </source>
</reference>
<dbReference type="InterPro" id="IPR043502">
    <property type="entry name" value="DNA/RNA_pol_sf"/>
</dbReference>
<dbReference type="Gene3D" id="3.40.1170.60">
    <property type="match status" value="1"/>
</dbReference>
<keyword evidence="13 15" id="KW-0234">DNA repair</keyword>
<feature type="binding site" evidence="15">
    <location>
        <position position="99"/>
    </location>
    <ligand>
        <name>Mg(2+)</name>
        <dbReference type="ChEBI" id="CHEBI:18420"/>
    </ligand>
</feature>
<evidence type="ECO:0000256" key="10">
    <source>
        <dbReference type="ARBA" id="ARBA00022842"/>
    </source>
</evidence>
<accession>A0A414PVC8</accession>
<evidence type="ECO:0000256" key="7">
    <source>
        <dbReference type="ARBA" id="ARBA00022705"/>
    </source>
</evidence>
<dbReference type="PANTHER" id="PTHR11076:SF33">
    <property type="entry name" value="DNA POLYMERASE KAPPA"/>
    <property type="match status" value="1"/>
</dbReference>
<dbReference type="Pfam" id="PF21999">
    <property type="entry name" value="IMS_HHH_1"/>
    <property type="match status" value="1"/>
</dbReference>
<dbReference type="Pfam" id="PF11799">
    <property type="entry name" value="IMS_C"/>
    <property type="match status" value="1"/>
</dbReference>
<keyword evidence="4 15" id="KW-0963">Cytoplasm</keyword>
<dbReference type="GO" id="GO:0003684">
    <property type="term" value="F:damaged DNA binding"/>
    <property type="evidence" value="ECO:0007669"/>
    <property type="project" value="InterPro"/>
</dbReference>
<evidence type="ECO:0000256" key="8">
    <source>
        <dbReference type="ARBA" id="ARBA00022723"/>
    </source>
</evidence>
<dbReference type="Proteomes" id="UP000284676">
    <property type="component" value="Unassembled WGS sequence"/>
</dbReference>
<keyword evidence="7 15" id="KW-0235">DNA replication</keyword>
<keyword evidence="8 15" id="KW-0479">Metal-binding</keyword>
<dbReference type="InterPro" id="IPR001126">
    <property type="entry name" value="UmuC"/>
</dbReference>
<evidence type="ECO:0000256" key="6">
    <source>
        <dbReference type="ARBA" id="ARBA00022695"/>
    </source>
</evidence>
<dbReference type="Gene3D" id="3.30.70.270">
    <property type="match status" value="1"/>
</dbReference>
<comment type="similarity">
    <text evidence="2 15">Belongs to the DNA polymerase type-Y family.</text>
</comment>
<dbReference type="SUPFAM" id="SSF56672">
    <property type="entry name" value="DNA/RNA polymerases"/>
    <property type="match status" value="1"/>
</dbReference>
<dbReference type="CDD" id="cd03586">
    <property type="entry name" value="PolY_Pol_IV_kappa"/>
    <property type="match status" value="1"/>
</dbReference>
<name>A0A414PVC8_FUSMR</name>
<sequence length="348" mass="39779">MNKLIMHYDMDCFYASIEIRDNPKYQGLPLVVGGGVVTTASYEARKYGIYSAMSTFEAKKLCPNLLIVPVNKDKYIRVSQKIQNLVLKITEKVEFIALDEGYVDISEIAPKFSSLEEFAEKFKERIKYHTGLTCSVGIGINKLSAKIASGINKPGGKYIFNSQIEFVNFLKNKDIKIIQGVGNKLKELLNKEGINKVEDLYNYSLNELINKYGKSRGELLYLSCRGIDYSEIEYQRATHSIGNENTYRFPLSSEGNILKELEEIFNYSYERLVKKEFITKTIILKIKFANGELITRSKTFTIPTDDKQILYESIENLFENININSPIKLLGVSFGNLTKKSIRQLSFF</sequence>
<dbReference type="GO" id="GO:0005829">
    <property type="term" value="C:cytosol"/>
    <property type="evidence" value="ECO:0007669"/>
    <property type="project" value="TreeGrafter"/>
</dbReference>
<evidence type="ECO:0000256" key="9">
    <source>
        <dbReference type="ARBA" id="ARBA00022763"/>
    </source>
</evidence>
<comment type="subunit">
    <text evidence="15">Monomer.</text>
</comment>
<evidence type="ECO:0000256" key="13">
    <source>
        <dbReference type="ARBA" id="ARBA00023204"/>
    </source>
</evidence>
<evidence type="ECO:0000256" key="15">
    <source>
        <dbReference type="HAMAP-Rule" id="MF_01113"/>
    </source>
</evidence>
<feature type="site" description="Substrate discrimination" evidence="15">
    <location>
        <position position="14"/>
    </location>
</feature>
<dbReference type="GO" id="GO:0006281">
    <property type="term" value="P:DNA repair"/>
    <property type="evidence" value="ECO:0007669"/>
    <property type="project" value="UniProtKB-UniRule"/>
</dbReference>
<dbReference type="SUPFAM" id="SSF100879">
    <property type="entry name" value="Lesion bypass DNA polymerase (Y-family), little finger domain"/>
    <property type="match status" value="1"/>
</dbReference>
<feature type="domain" description="UmuC" evidence="16">
    <location>
        <begin position="5"/>
        <end position="182"/>
    </location>
</feature>
<dbReference type="NCBIfam" id="NF002677">
    <property type="entry name" value="PRK02406.1"/>
    <property type="match status" value="1"/>
</dbReference>
<dbReference type="InterPro" id="IPR036775">
    <property type="entry name" value="DNA_pol_Y-fam_lit_finger_sf"/>
</dbReference>
<dbReference type="Gene3D" id="1.10.150.20">
    <property type="entry name" value="5' to 3' exonuclease, C-terminal subdomain"/>
    <property type="match status" value="1"/>
</dbReference>
<evidence type="ECO:0000256" key="2">
    <source>
        <dbReference type="ARBA" id="ARBA00010945"/>
    </source>
</evidence>
<proteinExistence type="inferred from homology"/>
<dbReference type="InterPro" id="IPR053848">
    <property type="entry name" value="IMS_HHH_1"/>
</dbReference>
<protein>
    <recommendedName>
        <fullName evidence="15">DNA polymerase IV</fullName>
        <shortName evidence="15">Pol IV</shortName>
        <ecNumber evidence="15">2.7.7.7</ecNumber>
    </recommendedName>
</protein>
<dbReference type="InterPro" id="IPR017961">
    <property type="entry name" value="DNA_pol_Y-fam_little_finger"/>
</dbReference>
<evidence type="ECO:0000259" key="16">
    <source>
        <dbReference type="PROSITE" id="PS50173"/>
    </source>
</evidence>
<comment type="catalytic activity">
    <reaction evidence="14 15">
        <text>DNA(n) + a 2'-deoxyribonucleoside 5'-triphosphate = DNA(n+1) + diphosphate</text>
        <dbReference type="Rhea" id="RHEA:22508"/>
        <dbReference type="Rhea" id="RHEA-COMP:17339"/>
        <dbReference type="Rhea" id="RHEA-COMP:17340"/>
        <dbReference type="ChEBI" id="CHEBI:33019"/>
        <dbReference type="ChEBI" id="CHEBI:61560"/>
        <dbReference type="ChEBI" id="CHEBI:173112"/>
        <dbReference type="EC" id="2.7.7.7"/>
    </reaction>
</comment>
<evidence type="ECO:0000256" key="12">
    <source>
        <dbReference type="ARBA" id="ARBA00023125"/>
    </source>
</evidence>
<keyword evidence="3 15" id="KW-0515">Mutator protein</keyword>
<feature type="active site" evidence="15">
    <location>
        <position position="100"/>
    </location>
</feature>
<dbReference type="PANTHER" id="PTHR11076">
    <property type="entry name" value="DNA REPAIR POLYMERASE UMUC / TRANSFERASE FAMILY MEMBER"/>
    <property type="match status" value="1"/>
</dbReference>
<dbReference type="RefSeq" id="WP_117708428.1">
    <property type="nucleotide sequence ID" value="NZ_QRHI01000010.1"/>
</dbReference>
<dbReference type="PROSITE" id="PS50173">
    <property type="entry name" value="UMUC"/>
    <property type="match status" value="1"/>
</dbReference>
<dbReference type="EMBL" id="QRHL01000009">
    <property type="protein sequence ID" value="RHF72322.1"/>
    <property type="molecule type" value="Genomic_DNA"/>
</dbReference>
<dbReference type="GO" id="GO:0003887">
    <property type="term" value="F:DNA-directed DNA polymerase activity"/>
    <property type="evidence" value="ECO:0007669"/>
    <property type="project" value="UniProtKB-UniRule"/>
</dbReference>
<dbReference type="GO" id="GO:0009432">
    <property type="term" value="P:SOS response"/>
    <property type="evidence" value="ECO:0007669"/>
    <property type="project" value="TreeGrafter"/>
</dbReference>
<evidence type="ECO:0000256" key="1">
    <source>
        <dbReference type="ARBA" id="ARBA00004496"/>
    </source>
</evidence>
<gene>
    <name evidence="15" type="primary">dinB</name>
    <name evidence="17" type="ORF">DW663_06995</name>
</gene>
<evidence type="ECO:0000256" key="14">
    <source>
        <dbReference type="ARBA" id="ARBA00049244"/>
    </source>
</evidence>
<dbReference type="HAMAP" id="MF_01113">
    <property type="entry name" value="DNApol_IV"/>
    <property type="match status" value="1"/>
</dbReference>
<evidence type="ECO:0000256" key="5">
    <source>
        <dbReference type="ARBA" id="ARBA00022679"/>
    </source>
</evidence>
<evidence type="ECO:0000313" key="18">
    <source>
        <dbReference type="Proteomes" id="UP000284676"/>
    </source>
</evidence>
<keyword evidence="10 15" id="KW-0460">Magnesium</keyword>
<keyword evidence="9 15" id="KW-0227">DNA damage</keyword>
<dbReference type="Gene3D" id="3.30.1490.100">
    <property type="entry name" value="DNA polymerase, Y-family, little finger domain"/>
    <property type="match status" value="1"/>
</dbReference>
<organism evidence="17 18">
    <name type="scientific">Fusobacterium mortiferum</name>
    <dbReference type="NCBI Taxonomy" id="850"/>
    <lineage>
        <taxon>Bacteria</taxon>
        <taxon>Fusobacteriati</taxon>
        <taxon>Fusobacteriota</taxon>
        <taxon>Fusobacteriia</taxon>
        <taxon>Fusobacteriales</taxon>
        <taxon>Fusobacteriaceae</taxon>
        <taxon>Fusobacterium</taxon>
    </lineage>
</organism>
<dbReference type="GO" id="GO:0000287">
    <property type="term" value="F:magnesium ion binding"/>
    <property type="evidence" value="ECO:0007669"/>
    <property type="project" value="UniProtKB-UniRule"/>
</dbReference>
<dbReference type="GO" id="GO:0006261">
    <property type="term" value="P:DNA-templated DNA replication"/>
    <property type="evidence" value="ECO:0007669"/>
    <property type="project" value="UniProtKB-UniRule"/>
</dbReference>
<dbReference type="GO" id="GO:0042276">
    <property type="term" value="P:error-prone translesion synthesis"/>
    <property type="evidence" value="ECO:0007669"/>
    <property type="project" value="TreeGrafter"/>
</dbReference>
<comment type="cofactor">
    <cofactor evidence="15">
        <name>Mg(2+)</name>
        <dbReference type="ChEBI" id="CHEBI:18420"/>
    </cofactor>
    <text evidence="15">Binds 2 magnesium ions per subunit.</text>
</comment>
<evidence type="ECO:0000256" key="4">
    <source>
        <dbReference type="ARBA" id="ARBA00022490"/>
    </source>
</evidence>
<dbReference type="Pfam" id="PF00817">
    <property type="entry name" value="IMS"/>
    <property type="match status" value="1"/>
</dbReference>
<evidence type="ECO:0000256" key="11">
    <source>
        <dbReference type="ARBA" id="ARBA00022932"/>
    </source>
</evidence>
<keyword evidence="11 15" id="KW-0239">DNA-directed DNA polymerase</keyword>
<keyword evidence="6 15" id="KW-0548">Nucleotidyltransferase</keyword>
<evidence type="ECO:0000256" key="3">
    <source>
        <dbReference type="ARBA" id="ARBA00022457"/>
    </source>
</evidence>
<feature type="binding site" evidence="15">
    <location>
        <position position="9"/>
    </location>
    <ligand>
        <name>Mg(2+)</name>
        <dbReference type="ChEBI" id="CHEBI:18420"/>
    </ligand>
</feature>
<dbReference type="InterPro" id="IPR050116">
    <property type="entry name" value="DNA_polymerase-Y"/>
</dbReference>
<dbReference type="InterPro" id="IPR022880">
    <property type="entry name" value="DNApol_IV"/>
</dbReference>
<keyword evidence="5 15" id="KW-0808">Transferase</keyword>
<comment type="subcellular location">
    <subcellularLocation>
        <location evidence="1 15">Cytoplasm</location>
    </subcellularLocation>
</comment>